<dbReference type="SUPFAM" id="SSF51735">
    <property type="entry name" value="NAD(P)-binding Rossmann-fold domains"/>
    <property type="match status" value="1"/>
</dbReference>
<evidence type="ECO:0000313" key="2">
    <source>
        <dbReference type="EMBL" id="CAD5231121.1"/>
    </source>
</evidence>
<dbReference type="Proteomes" id="UP000614601">
    <property type="component" value="Unassembled WGS sequence"/>
</dbReference>
<accession>A0A811LVN1</accession>
<reference evidence="2" key="1">
    <citation type="submission" date="2020-09" db="EMBL/GenBank/DDBJ databases">
        <authorList>
            <person name="Kikuchi T."/>
        </authorList>
    </citation>
    <scope>NUCLEOTIDE SEQUENCE</scope>
    <source>
        <strain evidence="2">SH1</strain>
    </source>
</reference>
<sequence>MTSQGNNHGWRRLTGKVAVITAATAGIGLAIAERFLKEGAKVVISSRNQQNVDQAISSLIKNGANAAHIAGKS</sequence>
<name>A0A811LVN1_9BILA</name>
<dbReference type="InterPro" id="IPR002347">
    <property type="entry name" value="SDR_fam"/>
</dbReference>
<dbReference type="Gene3D" id="3.40.50.720">
    <property type="entry name" value="NAD(P)-binding Rossmann-like Domain"/>
    <property type="match status" value="1"/>
</dbReference>
<organism evidence="2 3">
    <name type="scientific">Bursaphelenchus okinawaensis</name>
    <dbReference type="NCBI Taxonomy" id="465554"/>
    <lineage>
        <taxon>Eukaryota</taxon>
        <taxon>Metazoa</taxon>
        <taxon>Ecdysozoa</taxon>
        <taxon>Nematoda</taxon>
        <taxon>Chromadorea</taxon>
        <taxon>Rhabditida</taxon>
        <taxon>Tylenchina</taxon>
        <taxon>Tylenchomorpha</taxon>
        <taxon>Aphelenchoidea</taxon>
        <taxon>Aphelenchoididae</taxon>
        <taxon>Bursaphelenchus</taxon>
    </lineage>
</organism>
<dbReference type="InterPro" id="IPR036291">
    <property type="entry name" value="NAD(P)-bd_dom_sf"/>
</dbReference>
<comment type="similarity">
    <text evidence="1">Belongs to the short-chain dehydrogenases/reductases (SDR) family.</text>
</comment>
<dbReference type="PANTHER" id="PTHR43943">
    <property type="entry name" value="DEHYDROGENASE/REDUCTASE (SDR FAMILY) MEMBER 4"/>
    <property type="match status" value="1"/>
</dbReference>
<dbReference type="Pfam" id="PF00106">
    <property type="entry name" value="adh_short"/>
    <property type="match status" value="1"/>
</dbReference>
<dbReference type="Proteomes" id="UP000783686">
    <property type="component" value="Unassembled WGS sequence"/>
</dbReference>
<dbReference type="EMBL" id="CAJFDH010000006">
    <property type="protein sequence ID" value="CAD5231121.1"/>
    <property type="molecule type" value="Genomic_DNA"/>
</dbReference>
<dbReference type="OrthoDB" id="1669814at2759"/>
<gene>
    <name evidence="2" type="ORF">BOKJ2_LOCUS14483</name>
</gene>
<evidence type="ECO:0000256" key="1">
    <source>
        <dbReference type="ARBA" id="ARBA00006484"/>
    </source>
</evidence>
<keyword evidence="3" id="KW-1185">Reference proteome</keyword>
<protein>
    <submittedName>
        <fullName evidence="2">Uncharacterized protein</fullName>
    </submittedName>
</protein>
<dbReference type="EMBL" id="CAJFCW020000006">
    <property type="protein sequence ID" value="CAG9128445.1"/>
    <property type="molecule type" value="Genomic_DNA"/>
</dbReference>
<comment type="caution">
    <text evidence="2">The sequence shown here is derived from an EMBL/GenBank/DDBJ whole genome shotgun (WGS) entry which is preliminary data.</text>
</comment>
<evidence type="ECO:0000313" key="3">
    <source>
        <dbReference type="Proteomes" id="UP000614601"/>
    </source>
</evidence>
<dbReference type="AlphaFoldDB" id="A0A811LVN1"/>
<dbReference type="PANTHER" id="PTHR43943:SF2">
    <property type="entry name" value="DEHYDROGENASE_REDUCTASE 4"/>
    <property type="match status" value="1"/>
</dbReference>
<proteinExistence type="inferred from homology"/>